<proteinExistence type="predicted"/>
<feature type="repeat" description="TPR" evidence="1">
    <location>
        <begin position="131"/>
        <end position="164"/>
    </location>
</feature>
<dbReference type="PANTHER" id="PTHR46014">
    <property type="entry name" value="TETRATRICOPEPTIDE REPEAT PROTEIN 1"/>
    <property type="match status" value="1"/>
</dbReference>
<accession>A0A1W0XDC7</accession>
<keyword evidence="1" id="KW-0802">TPR repeat</keyword>
<dbReference type="InterPro" id="IPR019734">
    <property type="entry name" value="TPR_rpt"/>
</dbReference>
<dbReference type="AlphaFoldDB" id="A0A1W0XDC7"/>
<dbReference type="OrthoDB" id="1872379at2759"/>
<feature type="region of interest" description="Disordered" evidence="2">
    <location>
        <begin position="1"/>
        <end position="54"/>
    </location>
</feature>
<evidence type="ECO:0000313" key="3">
    <source>
        <dbReference type="EMBL" id="OQV25485.1"/>
    </source>
</evidence>
<dbReference type="PANTHER" id="PTHR46014:SF1">
    <property type="entry name" value="TETRATRICOPEPTIDE REPEAT PROTEIN 1"/>
    <property type="match status" value="1"/>
</dbReference>
<dbReference type="Proteomes" id="UP000192578">
    <property type="component" value="Unassembled WGS sequence"/>
</dbReference>
<name>A0A1W0XDC7_HYPEX</name>
<keyword evidence="4" id="KW-1185">Reference proteome</keyword>
<protein>
    <submittedName>
        <fullName evidence="3">Tetratricopeptide repeat protein 1</fullName>
    </submittedName>
</protein>
<dbReference type="EMBL" id="MTYJ01000002">
    <property type="protein sequence ID" value="OQV25485.1"/>
    <property type="molecule type" value="Genomic_DNA"/>
</dbReference>
<feature type="compositionally biased region" description="Basic and acidic residues" evidence="2">
    <location>
        <begin position="1"/>
        <end position="19"/>
    </location>
</feature>
<dbReference type="SMART" id="SM00028">
    <property type="entry name" value="TPR"/>
    <property type="match status" value="3"/>
</dbReference>
<dbReference type="InterPro" id="IPR011990">
    <property type="entry name" value="TPR-like_helical_dom_sf"/>
</dbReference>
<gene>
    <name evidence="3" type="ORF">BV898_00426</name>
</gene>
<evidence type="ECO:0000313" key="4">
    <source>
        <dbReference type="Proteomes" id="UP000192578"/>
    </source>
</evidence>
<dbReference type="Gene3D" id="1.25.40.10">
    <property type="entry name" value="Tetratricopeptide repeat domain"/>
    <property type="match status" value="1"/>
</dbReference>
<sequence>MEHDGGKEVGKQNVERLSEESAAVVEEGETAPEVEEAHAPEEETFSAKPKSLERSLEFKKSGNTKFGDNAFQGAFEDYTAAIDLCPDDDAHHKSVLLSNRAAAILKLGEKEHYESAVADCTAAIELDQDNNKAVLRRAMLHEVMENYEDAMEDYKALLEKNPQTTYAKEAVKRLPKLIEEKNEKMKVEMMDKLKDLGNLVLKPFGLSTDNFKMEPQASGGYSVKFEPSKKK</sequence>
<evidence type="ECO:0000256" key="2">
    <source>
        <dbReference type="SAM" id="MobiDB-lite"/>
    </source>
</evidence>
<dbReference type="SUPFAM" id="SSF48452">
    <property type="entry name" value="TPR-like"/>
    <property type="match status" value="1"/>
</dbReference>
<evidence type="ECO:0000256" key="1">
    <source>
        <dbReference type="PROSITE-ProRule" id="PRU00339"/>
    </source>
</evidence>
<organism evidence="3 4">
    <name type="scientific">Hypsibius exemplaris</name>
    <name type="common">Freshwater tardigrade</name>
    <dbReference type="NCBI Taxonomy" id="2072580"/>
    <lineage>
        <taxon>Eukaryota</taxon>
        <taxon>Metazoa</taxon>
        <taxon>Ecdysozoa</taxon>
        <taxon>Tardigrada</taxon>
        <taxon>Eutardigrada</taxon>
        <taxon>Parachela</taxon>
        <taxon>Hypsibioidea</taxon>
        <taxon>Hypsibiidae</taxon>
        <taxon>Hypsibius</taxon>
    </lineage>
</organism>
<dbReference type="InterPro" id="IPR052769">
    <property type="entry name" value="TPR_domain_protein"/>
</dbReference>
<reference evidence="4" key="1">
    <citation type="submission" date="2017-01" db="EMBL/GenBank/DDBJ databases">
        <title>Comparative genomics of anhydrobiosis in the tardigrade Hypsibius dujardini.</title>
        <authorList>
            <person name="Yoshida Y."/>
            <person name="Koutsovoulos G."/>
            <person name="Laetsch D."/>
            <person name="Stevens L."/>
            <person name="Kumar S."/>
            <person name="Horikawa D."/>
            <person name="Ishino K."/>
            <person name="Komine S."/>
            <person name="Tomita M."/>
            <person name="Blaxter M."/>
            <person name="Arakawa K."/>
        </authorList>
    </citation>
    <scope>NUCLEOTIDE SEQUENCE [LARGE SCALE GENOMIC DNA]</scope>
    <source>
        <strain evidence="4">Z151</strain>
    </source>
</reference>
<dbReference type="PROSITE" id="PS50005">
    <property type="entry name" value="TPR"/>
    <property type="match status" value="1"/>
</dbReference>
<comment type="caution">
    <text evidence="3">The sequence shown here is derived from an EMBL/GenBank/DDBJ whole genome shotgun (WGS) entry which is preliminary data.</text>
</comment>